<dbReference type="Proteomes" id="UP000464593">
    <property type="component" value="Chromosome"/>
</dbReference>
<accession>A0AAE6RBR9</accession>
<name>A0AAE6RBR9_9PSED</name>
<organism evidence="1 2">
    <name type="scientific">Pseudomonas monteilii</name>
    <dbReference type="NCBI Taxonomy" id="76759"/>
    <lineage>
        <taxon>Bacteria</taxon>
        <taxon>Pseudomonadati</taxon>
        <taxon>Pseudomonadota</taxon>
        <taxon>Gammaproteobacteria</taxon>
        <taxon>Pseudomonadales</taxon>
        <taxon>Pseudomonadaceae</taxon>
        <taxon>Pseudomonas</taxon>
    </lineage>
</organism>
<dbReference type="AlphaFoldDB" id="A0AAE6RBR9"/>
<gene>
    <name evidence="1" type="ORF">TCK1_2602</name>
</gene>
<protein>
    <submittedName>
        <fullName evidence="1">Oxidoreductase</fullName>
    </submittedName>
</protein>
<evidence type="ECO:0000313" key="2">
    <source>
        <dbReference type="Proteomes" id="UP000464593"/>
    </source>
</evidence>
<reference evidence="1 2" key="1">
    <citation type="submission" date="2019-05" db="EMBL/GenBank/DDBJ databases">
        <title>Complete genome sequence of Pseudomonas Pseudomonas resinovorans.</title>
        <authorList>
            <person name="Chen H.-P."/>
        </authorList>
    </citation>
    <scope>NUCLEOTIDE SEQUENCE [LARGE SCALE GENOMIC DNA]</scope>
    <source>
        <strain evidence="1 2">TCU-CK1</strain>
    </source>
</reference>
<evidence type="ECO:0000313" key="1">
    <source>
        <dbReference type="EMBL" id="QHB27948.1"/>
    </source>
</evidence>
<proteinExistence type="predicted"/>
<dbReference type="EMBL" id="CP040324">
    <property type="protein sequence ID" value="QHB27948.1"/>
    <property type="molecule type" value="Genomic_DNA"/>
</dbReference>
<sequence length="103" mass="11901">MPKPKPLVKSRFLRIDGRLKSRDDIYEVHPAWRPFSQTAPKREANPFRAIKQKGVYKQRNTQEVAGRALARLQWDYLIEATEALAEEDLVPGRRIVDSGEVQT</sequence>